<name>A0A8J6UHC9_9BACT</name>
<sequence length="142" mass="16153">MTLENLIGRGLEHEPSRKPEIQRLLEKIATKLTDSRNQTVSLETRFDIAYEALLQIGLVALRSHHLRPNSRGGHHVIALQTLPLTIGYPREKLRLLEEFRKQRAAGLYDGSFTPSESELNELIAVVSELQSLLMSWLSRKSI</sequence>
<dbReference type="RefSeq" id="WP_191156682.1">
    <property type="nucleotide sequence ID" value="NZ_JACWUN010000013.1"/>
</dbReference>
<keyword evidence="2" id="KW-1185">Reference proteome</keyword>
<organism evidence="1 2">
    <name type="scientific">Pelovirga terrestris</name>
    <dbReference type="NCBI Taxonomy" id="2771352"/>
    <lineage>
        <taxon>Bacteria</taxon>
        <taxon>Pseudomonadati</taxon>
        <taxon>Thermodesulfobacteriota</taxon>
        <taxon>Desulfuromonadia</taxon>
        <taxon>Geobacterales</taxon>
        <taxon>Geobacteraceae</taxon>
        <taxon>Pelovirga</taxon>
    </lineage>
</organism>
<evidence type="ECO:0000313" key="1">
    <source>
        <dbReference type="EMBL" id="MBD1401263.1"/>
    </source>
</evidence>
<reference evidence="1" key="1">
    <citation type="submission" date="2020-09" db="EMBL/GenBank/DDBJ databases">
        <title>Pelobacter alkaliphilus sp. nov., a novel anaerobic arsenate-reducing bacterium from terrestrial mud volcano.</title>
        <authorList>
            <person name="Khomyakova M.A."/>
            <person name="Merkel A.Y."/>
            <person name="Slobodkin A.I."/>
        </authorList>
    </citation>
    <scope>NUCLEOTIDE SEQUENCE</scope>
    <source>
        <strain evidence="1">M08fum</strain>
    </source>
</reference>
<dbReference type="AlphaFoldDB" id="A0A8J6UHC9"/>
<evidence type="ECO:0000313" key="2">
    <source>
        <dbReference type="Proteomes" id="UP000632828"/>
    </source>
</evidence>
<gene>
    <name evidence="1" type="ORF">ICT70_11305</name>
</gene>
<dbReference type="Proteomes" id="UP000632828">
    <property type="component" value="Unassembled WGS sequence"/>
</dbReference>
<comment type="caution">
    <text evidence="1">The sequence shown here is derived from an EMBL/GenBank/DDBJ whole genome shotgun (WGS) entry which is preliminary data.</text>
</comment>
<evidence type="ECO:0008006" key="3">
    <source>
        <dbReference type="Google" id="ProtNLM"/>
    </source>
</evidence>
<protein>
    <recommendedName>
        <fullName evidence="3">DNA-binding protein</fullName>
    </recommendedName>
</protein>
<accession>A0A8J6UHC9</accession>
<dbReference type="EMBL" id="JACWUN010000013">
    <property type="protein sequence ID" value="MBD1401263.1"/>
    <property type="molecule type" value="Genomic_DNA"/>
</dbReference>
<proteinExistence type="predicted"/>